<proteinExistence type="predicted"/>
<accession>A0ABQ7DF37</accession>
<evidence type="ECO:0000313" key="1">
    <source>
        <dbReference type="EMBL" id="KAF3576066.1"/>
    </source>
</evidence>
<protein>
    <submittedName>
        <fullName evidence="1">Uncharacterized protein</fullName>
    </submittedName>
</protein>
<sequence>MDPTEPDPGTLNFSDIRIRLRPTWEVVCLSHQEAKQLTTLAVSKENLRDN</sequence>
<reference evidence="1 2" key="1">
    <citation type="journal article" date="2020" name="BMC Genomics">
        <title>Intraspecific diversification of the crop wild relative Brassica cretica Lam. using demographic model selection.</title>
        <authorList>
            <person name="Kioukis A."/>
            <person name="Michalopoulou V.A."/>
            <person name="Briers L."/>
            <person name="Pirintsos S."/>
            <person name="Studholme D.J."/>
            <person name="Pavlidis P."/>
            <person name="Sarris P.F."/>
        </authorList>
    </citation>
    <scope>NUCLEOTIDE SEQUENCE [LARGE SCALE GENOMIC DNA]</scope>
    <source>
        <strain evidence="2">cv. PFS-1207/04</strain>
    </source>
</reference>
<name>A0ABQ7DF37_BRACR</name>
<dbReference type="EMBL" id="QGKV02000649">
    <property type="protein sequence ID" value="KAF3576066.1"/>
    <property type="molecule type" value="Genomic_DNA"/>
</dbReference>
<evidence type="ECO:0000313" key="2">
    <source>
        <dbReference type="Proteomes" id="UP000266723"/>
    </source>
</evidence>
<organism evidence="1 2">
    <name type="scientific">Brassica cretica</name>
    <name type="common">Mustard</name>
    <dbReference type="NCBI Taxonomy" id="69181"/>
    <lineage>
        <taxon>Eukaryota</taxon>
        <taxon>Viridiplantae</taxon>
        <taxon>Streptophyta</taxon>
        <taxon>Embryophyta</taxon>
        <taxon>Tracheophyta</taxon>
        <taxon>Spermatophyta</taxon>
        <taxon>Magnoliopsida</taxon>
        <taxon>eudicotyledons</taxon>
        <taxon>Gunneridae</taxon>
        <taxon>Pentapetalae</taxon>
        <taxon>rosids</taxon>
        <taxon>malvids</taxon>
        <taxon>Brassicales</taxon>
        <taxon>Brassicaceae</taxon>
        <taxon>Brassiceae</taxon>
        <taxon>Brassica</taxon>
    </lineage>
</organism>
<dbReference type="Proteomes" id="UP000266723">
    <property type="component" value="Unassembled WGS sequence"/>
</dbReference>
<comment type="caution">
    <text evidence="1">The sequence shown here is derived from an EMBL/GenBank/DDBJ whole genome shotgun (WGS) entry which is preliminary data.</text>
</comment>
<gene>
    <name evidence="1" type="ORF">DY000_02035005</name>
</gene>
<keyword evidence="2" id="KW-1185">Reference proteome</keyword>